<dbReference type="Pfam" id="PF05426">
    <property type="entry name" value="Alginate_lyase"/>
    <property type="match status" value="1"/>
</dbReference>
<evidence type="ECO:0000256" key="2">
    <source>
        <dbReference type="ARBA" id="ARBA00023239"/>
    </source>
</evidence>
<evidence type="ECO:0000313" key="5">
    <source>
        <dbReference type="EMBL" id="PSR55197.1"/>
    </source>
</evidence>
<dbReference type="GO" id="GO:0016829">
    <property type="term" value="F:lyase activity"/>
    <property type="evidence" value="ECO:0007669"/>
    <property type="project" value="UniProtKB-KW"/>
</dbReference>
<keyword evidence="6" id="KW-1185">Reference proteome</keyword>
<dbReference type="OrthoDB" id="7210452at2"/>
<keyword evidence="2" id="KW-0456">Lyase</keyword>
<organism evidence="5 6">
    <name type="scientific">Adhaeribacter arboris</name>
    <dbReference type="NCBI Taxonomy" id="2072846"/>
    <lineage>
        <taxon>Bacteria</taxon>
        <taxon>Pseudomonadati</taxon>
        <taxon>Bacteroidota</taxon>
        <taxon>Cytophagia</taxon>
        <taxon>Cytophagales</taxon>
        <taxon>Hymenobacteraceae</taxon>
        <taxon>Adhaeribacter</taxon>
    </lineage>
</organism>
<sequence>MRFIYKFCLFSLIVTTIPLLATEAKAKKIRPESPLRVFILKAELLAKTKQEISENKAAVLPAAKSLRGAADKVVAGPLYSVVNKEFLPPSGDKHDYMSMGTYWWPNPNTANGLPYVRRDGQANPEIKLLKNDKDLDNMIKGVENTALAYYFFEDEKYAEKAGQLLRTWFLEEDTRMNPNLNFGQAIPGVSSGRGIGIIDAHKFPVLIDAIGLLQTSPNWTEEDQRGIENWFTQYLKWLQENSNGRDAAREKNNHGTWYDVQTASIALFVNKTSLAENILESAFKKRLAMQIKPDGSQPYELSRTLSWTYSIMNLNAFFALASLAENVNLDWWNYKTPNGRSIRQALDYLLPYALGEKVWEKEQIKNLDSSALYPLLRQAACEFPDANYAQLADQVVDKKC</sequence>
<evidence type="ECO:0000256" key="3">
    <source>
        <dbReference type="SAM" id="SignalP"/>
    </source>
</evidence>
<dbReference type="SUPFAM" id="SSF48230">
    <property type="entry name" value="Chondroitin AC/alginate lyase"/>
    <property type="match status" value="1"/>
</dbReference>
<dbReference type="AlphaFoldDB" id="A0A2T2YI66"/>
<accession>A0A2T2YI66</accession>
<evidence type="ECO:0000313" key="6">
    <source>
        <dbReference type="Proteomes" id="UP000240357"/>
    </source>
</evidence>
<dbReference type="Gene3D" id="1.50.10.100">
    <property type="entry name" value="Chondroitin AC/alginate lyase"/>
    <property type="match status" value="1"/>
</dbReference>
<comment type="caution">
    <text evidence="5">The sequence shown here is derived from an EMBL/GenBank/DDBJ whole genome shotgun (WGS) entry which is preliminary data.</text>
</comment>
<name>A0A2T2YI66_9BACT</name>
<dbReference type="InterPro" id="IPR008929">
    <property type="entry name" value="Chondroitin_lyas"/>
</dbReference>
<keyword evidence="1 3" id="KW-0732">Signal</keyword>
<protein>
    <recommendedName>
        <fullName evidence="4">Alginate lyase domain-containing protein</fullName>
    </recommendedName>
</protein>
<feature type="chain" id="PRO_5015444752" description="Alginate lyase domain-containing protein" evidence="3">
    <location>
        <begin position="22"/>
        <end position="400"/>
    </location>
</feature>
<proteinExistence type="predicted"/>
<dbReference type="Proteomes" id="UP000240357">
    <property type="component" value="Unassembled WGS sequence"/>
</dbReference>
<gene>
    <name evidence="5" type="ORF">AHMF7605_17635</name>
</gene>
<dbReference type="InterPro" id="IPR008397">
    <property type="entry name" value="Alginate_lyase_dom"/>
</dbReference>
<feature type="signal peptide" evidence="3">
    <location>
        <begin position="1"/>
        <end position="21"/>
    </location>
</feature>
<reference evidence="5 6" key="1">
    <citation type="submission" date="2018-03" db="EMBL/GenBank/DDBJ databases">
        <title>Adhaeribacter sp. HMF7605 Genome sequencing and assembly.</title>
        <authorList>
            <person name="Kang H."/>
            <person name="Kang J."/>
            <person name="Cha I."/>
            <person name="Kim H."/>
            <person name="Joh K."/>
        </authorList>
    </citation>
    <scope>NUCLEOTIDE SEQUENCE [LARGE SCALE GENOMIC DNA]</scope>
    <source>
        <strain evidence="5 6">HMF7605</strain>
    </source>
</reference>
<dbReference type="GO" id="GO:0042597">
    <property type="term" value="C:periplasmic space"/>
    <property type="evidence" value="ECO:0007669"/>
    <property type="project" value="InterPro"/>
</dbReference>
<dbReference type="EMBL" id="PYFT01000001">
    <property type="protein sequence ID" value="PSR55197.1"/>
    <property type="molecule type" value="Genomic_DNA"/>
</dbReference>
<evidence type="ECO:0000259" key="4">
    <source>
        <dbReference type="Pfam" id="PF05426"/>
    </source>
</evidence>
<evidence type="ECO:0000256" key="1">
    <source>
        <dbReference type="ARBA" id="ARBA00022729"/>
    </source>
</evidence>
<dbReference type="RefSeq" id="WP_106931375.1">
    <property type="nucleotide sequence ID" value="NZ_PYFT01000001.1"/>
</dbReference>
<feature type="domain" description="Alginate lyase" evidence="4">
    <location>
        <begin position="83"/>
        <end position="359"/>
    </location>
</feature>